<dbReference type="AlphaFoldDB" id="A0A3P7R522"/>
<protein>
    <submittedName>
        <fullName evidence="1">Uncharacterized protein</fullName>
    </submittedName>
</protein>
<evidence type="ECO:0000313" key="2">
    <source>
        <dbReference type="Proteomes" id="UP000271098"/>
    </source>
</evidence>
<name>A0A3P7R522_9BILA</name>
<gene>
    <name evidence="1" type="ORF">GPUH_LOCUS20497</name>
</gene>
<accession>A0A3P7R522</accession>
<evidence type="ECO:0000313" key="1">
    <source>
        <dbReference type="EMBL" id="VDN36179.1"/>
    </source>
</evidence>
<dbReference type="EMBL" id="UYRT01090548">
    <property type="protein sequence ID" value="VDN36179.1"/>
    <property type="molecule type" value="Genomic_DNA"/>
</dbReference>
<keyword evidence="2" id="KW-1185">Reference proteome</keyword>
<dbReference type="Proteomes" id="UP000271098">
    <property type="component" value="Unassembled WGS sequence"/>
</dbReference>
<reference evidence="1 2" key="1">
    <citation type="submission" date="2018-11" db="EMBL/GenBank/DDBJ databases">
        <authorList>
            <consortium name="Pathogen Informatics"/>
        </authorList>
    </citation>
    <scope>NUCLEOTIDE SEQUENCE [LARGE SCALE GENOMIC DNA]</scope>
</reference>
<proteinExistence type="predicted"/>
<organism evidence="1 2">
    <name type="scientific">Gongylonema pulchrum</name>
    <dbReference type="NCBI Taxonomy" id="637853"/>
    <lineage>
        <taxon>Eukaryota</taxon>
        <taxon>Metazoa</taxon>
        <taxon>Ecdysozoa</taxon>
        <taxon>Nematoda</taxon>
        <taxon>Chromadorea</taxon>
        <taxon>Rhabditida</taxon>
        <taxon>Spirurina</taxon>
        <taxon>Spiruromorpha</taxon>
        <taxon>Spiruroidea</taxon>
        <taxon>Gongylonematidae</taxon>
        <taxon>Gongylonema</taxon>
    </lineage>
</organism>
<sequence>MSTLGPGPSTEYSSFLPLRNKTVSLSMETSPFHPWHGSAAEEGDYQKQAQIGWDSEADFINEECELPYPG</sequence>